<proteinExistence type="inferred from homology"/>
<dbReference type="RefSeq" id="WP_082797952.1">
    <property type="nucleotide sequence ID" value="NZ_CP013233.1"/>
</dbReference>
<dbReference type="Pfam" id="PF00593">
    <property type="entry name" value="TonB_dep_Rec_b-barrel"/>
    <property type="match status" value="1"/>
</dbReference>
<evidence type="ECO:0000256" key="7">
    <source>
        <dbReference type="ARBA" id="ARBA00023065"/>
    </source>
</evidence>
<evidence type="ECO:0000256" key="8">
    <source>
        <dbReference type="ARBA" id="ARBA00023077"/>
    </source>
</evidence>
<evidence type="ECO:0000256" key="11">
    <source>
        <dbReference type="PROSITE-ProRule" id="PRU01360"/>
    </source>
</evidence>
<reference evidence="17 18" key="1">
    <citation type="submission" date="2015-11" db="EMBL/GenBank/DDBJ databases">
        <title>Exploring the genomic traits of fungus-feeding bacterial genus Collimonas.</title>
        <authorList>
            <person name="Song C."/>
            <person name="Schmidt R."/>
            <person name="de Jager V."/>
            <person name="Krzyzanowska D."/>
            <person name="Jongedijk E."/>
            <person name="Cankar K."/>
            <person name="Beekwilder J."/>
            <person name="van Veen A."/>
            <person name="de Boer W."/>
            <person name="van Veen J.A."/>
            <person name="Garbeva P."/>
        </authorList>
    </citation>
    <scope>NUCLEOTIDE SEQUENCE [LARGE SCALE GENOMIC DNA]</scope>
    <source>
        <strain evidence="17 18">Ter282</strain>
    </source>
</reference>
<dbReference type="EMBL" id="CP013235">
    <property type="protein sequence ID" value="AMP11097.1"/>
    <property type="molecule type" value="Genomic_DNA"/>
</dbReference>
<dbReference type="PANTHER" id="PTHR32552">
    <property type="entry name" value="FERRICHROME IRON RECEPTOR-RELATED"/>
    <property type="match status" value="1"/>
</dbReference>
<comment type="similarity">
    <text evidence="11 13">Belongs to the TonB-dependent receptor family.</text>
</comment>
<protein>
    <submittedName>
        <fullName evidence="17">TonB dependent receptor family protein</fullName>
    </submittedName>
</protein>
<gene>
    <name evidence="17" type="ORF">CAter282_3407</name>
</gene>
<evidence type="ECO:0000313" key="17">
    <source>
        <dbReference type="EMBL" id="AMP11097.1"/>
    </source>
</evidence>
<evidence type="ECO:0000256" key="1">
    <source>
        <dbReference type="ARBA" id="ARBA00004571"/>
    </source>
</evidence>
<keyword evidence="6" id="KW-0408">Iron</keyword>
<evidence type="ECO:0000256" key="12">
    <source>
        <dbReference type="PROSITE-ProRule" id="PRU10143"/>
    </source>
</evidence>
<feature type="domain" description="TonB-dependent receptor plug" evidence="16">
    <location>
        <begin position="70"/>
        <end position="181"/>
    </location>
</feature>
<dbReference type="PROSITE" id="PS00430">
    <property type="entry name" value="TONB_DEPENDENT_REC_1"/>
    <property type="match status" value="1"/>
</dbReference>
<keyword evidence="8 12" id="KW-0798">TonB box</keyword>
<keyword evidence="14" id="KW-0732">Signal</keyword>
<evidence type="ECO:0000313" key="18">
    <source>
        <dbReference type="Proteomes" id="UP000071778"/>
    </source>
</evidence>
<evidence type="ECO:0000256" key="10">
    <source>
        <dbReference type="ARBA" id="ARBA00023237"/>
    </source>
</evidence>
<keyword evidence="18" id="KW-1185">Reference proteome</keyword>
<evidence type="ECO:0000256" key="5">
    <source>
        <dbReference type="ARBA" id="ARBA00022692"/>
    </source>
</evidence>
<dbReference type="GO" id="GO:0009279">
    <property type="term" value="C:cell outer membrane"/>
    <property type="evidence" value="ECO:0007669"/>
    <property type="project" value="UniProtKB-SubCell"/>
</dbReference>
<dbReference type="SUPFAM" id="SSF56935">
    <property type="entry name" value="Porins"/>
    <property type="match status" value="1"/>
</dbReference>
<evidence type="ECO:0000256" key="6">
    <source>
        <dbReference type="ARBA" id="ARBA00023004"/>
    </source>
</evidence>
<feature type="short sequence motif" description="TonB box" evidence="12">
    <location>
        <begin position="58"/>
        <end position="64"/>
    </location>
</feature>
<keyword evidence="3 11" id="KW-1134">Transmembrane beta strand</keyword>
<dbReference type="AlphaFoldDB" id="A0A127PTT9"/>
<dbReference type="InterPro" id="IPR010916">
    <property type="entry name" value="TonB_box_CS"/>
</dbReference>
<keyword evidence="4" id="KW-0410">Iron transport</keyword>
<dbReference type="Proteomes" id="UP000071778">
    <property type="component" value="Chromosome"/>
</dbReference>
<evidence type="ECO:0000259" key="15">
    <source>
        <dbReference type="Pfam" id="PF00593"/>
    </source>
</evidence>
<comment type="subcellular location">
    <subcellularLocation>
        <location evidence="1 11">Cell outer membrane</location>
        <topology evidence="1 11">Multi-pass membrane protein</topology>
    </subcellularLocation>
</comment>
<dbReference type="OrthoDB" id="8538693at2"/>
<dbReference type="InterPro" id="IPR039426">
    <property type="entry name" value="TonB-dep_rcpt-like"/>
</dbReference>
<feature type="chain" id="PRO_5007277201" evidence="14">
    <location>
        <begin position="26"/>
        <end position="783"/>
    </location>
</feature>
<dbReference type="Gene3D" id="2.40.170.20">
    <property type="entry name" value="TonB-dependent receptor, beta-barrel domain"/>
    <property type="match status" value="1"/>
</dbReference>
<dbReference type="PANTHER" id="PTHR32552:SF81">
    <property type="entry name" value="TONB-DEPENDENT OUTER MEMBRANE RECEPTOR"/>
    <property type="match status" value="1"/>
</dbReference>
<dbReference type="InterPro" id="IPR012910">
    <property type="entry name" value="Plug_dom"/>
</dbReference>
<accession>A0A127PTT9</accession>
<feature type="domain" description="TonB-dependent receptor-like beta-barrel" evidence="15">
    <location>
        <begin position="360"/>
        <end position="748"/>
    </location>
</feature>
<keyword evidence="17" id="KW-0675">Receptor</keyword>
<evidence type="ECO:0000256" key="4">
    <source>
        <dbReference type="ARBA" id="ARBA00022496"/>
    </source>
</evidence>
<keyword evidence="5 11" id="KW-0812">Transmembrane</keyword>
<keyword evidence="2 11" id="KW-0813">Transport</keyword>
<evidence type="ECO:0000256" key="3">
    <source>
        <dbReference type="ARBA" id="ARBA00022452"/>
    </source>
</evidence>
<evidence type="ECO:0000256" key="9">
    <source>
        <dbReference type="ARBA" id="ARBA00023136"/>
    </source>
</evidence>
<dbReference type="InterPro" id="IPR036942">
    <property type="entry name" value="Beta-barrel_TonB_sf"/>
</dbReference>
<evidence type="ECO:0000256" key="14">
    <source>
        <dbReference type="SAM" id="SignalP"/>
    </source>
</evidence>
<keyword evidence="10 11" id="KW-0998">Cell outer membrane</keyword>
<keyword evidence="7" id="KW-0406">Ion transport</keyword>
<feature type="signal peptide" evidence="14">
    <location>
        <begin position="1"/>
        <end position="25"/>
    </location>
</feature>
<dbReference type="GO" id="GO:0006826">
    <property type="term" value="P:iron ion transport"/>
    <property type="evidence" value="ECO:0007669"/>
    <property type="project" value="UniProtKB-KW"/>
</dbReference>
<keyword evidence="9 11" id="KW-0472">Membrane</keyword>
<evidence type="ECO:0000259" key="16">
    <source>
        <dbReference type="Pfam" id="PF07715"/>
    </source>
</evidence>
<evidence type="ECO:0000256" key="2">
    <source>
        <dbReference type="ARBA" id="ARBA00022448"/>
    </source>
</evidence>
<dbReference type="PROSITE" id="PS52016">
    <property type="entry name" value="TONB_DEPENDENT_REC_3"/>
    <property type="match status" value="1"/>
</dbReference>
<evidence type="ECO:0000256" key="13">
    <source>
        <dbReference type="RuleBase" id="RU003357"/>
    </source>
</evidence>
<name>A0A127PTT9_9BURK</name>
<dbReference type="Pfam" id="PF07715">
    <property type="entry name" value="Plug"/>
    <property type="match status" value="1"/>
</dbReference>
<sequence>MTKKRYSGSFTCALAMAAASSTLWAAGAAAQQAADAVVDTADAPGAKKTARSSEQIESVLVTAQKRKEDASKVPLSISVISGEDLQASHINDFSDLTRAVPNVSFSGASGSGAGLSNIEIRGISSAAGSATVGVYLDDVSMTTRNLYSLGSSEPKFFDIDRIEVLRGPQGTLYGASSMGGTIKFISNQPNLKEREASVYSEVSGTAGGSTNYTVNGVVNQPLIPGELALRIGVQTGHQSGYIDQVSPTTGNVIASGINAQDSSVVKLAMKWAPTPQLSITPSVFYQEVNSKDIDASYLDLPKNQTGKLVREPGNDRLLVPSLTVNYDMGKADLMSVSSFYQRTFNRTQDGTTVNNLGSAVPDTPPGLAAAIGALPSAVYLQNQVRQFSQELRVTSKPYDQKVSPFTWLGGVYYANLHTNVTDNEPIFGLNATYAAFGANPADPGQLGIAFPNDNSYFSERHYHTEQEAVFGELNYYFVPSLHATVGMRYLQATDSLSRNGDDYWNGGPTSSSVSTKSSAFTPKFSLTWEIDPNNTVYTSATEGFRLGGNDRPIPASLCAADFANLGITEAPTSFKSDKLWSYELGNKSRFLGNRLQVNAALFYIKWNGLQQDVTLPGCGFDYETNVGNATSYGAEFEIKAKPTSNIVLGLSGGYTNATLSSDVPSLHAHAGDPIQGVPKYNATLTGQYNFNLPGDYYGFARAAAHWTGSSHGTLVATDPDYQRPAYSTFDASIGATFDRWELTLFVKNAFNNDKVIQRPNVQSVSEGYRLDPRTIGISLAGKI</sequence>
<organism evidence="17 18">
    <name type="scientific">Collimonas arenae</name>
    <dbReference type="NCBI Taxonomy" id="279058"/>
    <lineage>
        <taxon>Bacteria</taxon>
        <taxon>Pseudomonadati</taxon>
        <taxon>Pseudomonadota</taxon>
        <taxon>Betaproteobacteria</taxon>
        <taxon>Burkholderiales</taxon>
        <taxon>Oxalobacteraceae</taxon>
        <taxon>Collimonas</taxon>
    </lineage>
</organism>
<dbReference type="PATRIC" id="fig|279058.17.peg.3701"/>
<dbReference type="InterPro" id="IPR000531">
    <property type="entry name" value="Beta-barrel_TonB"/>
</dbReference>